<protein>
    <submittedName>
        <fullName evidence="10">Uncharacterized protein</fullName>
    </submittedName>
</protein>
<dbReference type="CDD" id="cd22701">
    <property type="entry name" value="FHA_FKH1-like"/>
    <property type="match status" value="1"/>
</dbReference>
<dbReference type="PANTHER" id="PTHR45881:SF1">
    <property type="entry name" value="FORK HEAD PROTEIN HOMOLOG 2"/>
    <property type="match status" value="1"/>
</dbReference>
<keyword evidence="11" id="KW-1185">Reference proteome</keyword>
<dbReference type="InterPro" id="IPR036390">
    <property type="entry name" value="WH_DNA-bd_sf"/>
</dbReference>
<dbReference type="Pfam" id="PF00250">
    <property type="entry name" value="Forkhead"/>
    <property type="match status" value="1"/>
</dbReference>
<accession>A0A9Q5N8G7</accession>
<feature type="region of interest" description="Disordered" evidence="7">
    <location>
        <begin position="624"/>
        <end position="659"/>
    </location>
</feature>
<evidence type="ECO:0000259" key="9">
    <source>
        <dbReference type="PROSITE" id="PS50039"/>
    </source>
</evidence>
<feature type="compositionally biased region" description="Low complexity" evidence="7">
    <location>
        <begin position="158"/>
        <end position="169"/>
    </location>
</feature>
<dbReference type="InterPro" id="IPR001766">
    <property type="entry name" value="Fork_head_dom"/>
</dbReference>
<dbReference type="SUPFAM" id="SSF49879">
    <property type="entry name" value="SMAD/FHA domain"/>
    <property type="match status" value="1"/>
</dbReference>
<sequence>MQAICASPAVDLMDHATAITPLPDANAVSEDLPDKISAYYSLVFPNFTYYVQTISVSIGRRSVRPGIPSSSDQAQVDVDLGSLKSVSRLHARIEYEEDQERFVLVVLGRNGAYVDKIWSGSGSRVPLGARSQIQIATRVFDFVLPPPPAPEDSPSPSSPSSTTRHFSPSIDVTSLSPDSSVHSPLSKPVDLPSNEEGEGRPLETEKDKPSAVSKPSNKKRKKPGDIRPPPPAVMPPRPQFTYAQLCYRAITALDGKATLQEICNWISENYEWYRLNEGSGWESSIRHNLSSNRAFKKMERCAGERGKGFFWSVDPRFEHTVKDQEGKTHASSEKQRAKNLKLLEPPLKRSVKGDSISPLPPPLLPTNKNMSSQSSSAIIPIPTTSSTSAVQQTMFIIESPHIKIEQETGNRTSDVASLSHPMTADSSRQESQSTAAAVPISSSTPSSSLSSLPSDVVPIMIGPISSHDPADAQQCKAASILGLSSPPIAFQNNTVVLNPTIFSSLTPVHLKELESLGAKKAIEILQTYIVRFLKEKRKAEVAKAKGKKKKDKSKKKDGIAKELSVATANDTFNVTDQANAASKISGADPSNVSSSTVLLSPTSGMIQAIEPLRISSPPVATLLPPSINDEGDSNEEIDIMGDSDEPAPKKRKVEDELQI</sequence>
<dbReference type="Gene3D" id="2.60.200.20">
    <property type="match status" value="1"/>
</dbReference>
<dbReference type="GO" id="GO:0005634">
    <property type="term" value="C:nucleus"/>
    <property type="evidence" value="ECO:0007669"/>
    <property type="project" value="UniProtKB-SubCell"/>
</dbReference>
<feature type="compositionally biased region" description="Polar residues" evidence="7">
    <location>
        <begin position="170"/>
        <end position="183"/>
    </location>
</feature>
<dbReference type="GO" id="GO:0000978">
    <property type="term" value="F:RNA polymerase II cis-regulatory region sequence-specific DNA binding"/>
    <property type="evidence" value="ECO:0007669"/>
    <property type="project" value="TreeGrafter"/>
</dbReference>
<gene>
    <name evidence="10" type="ORF">A7U60_g8470</name>
</gene>
<feature type="region of interest" description="Disordered" evidence="7">
    <location>
        <begin position="406"/>
        <end position="452"/>
    </location>
</feature>
<evidence type="ECO:0000256" key="6">
    <source>
        <dbReference type="PROSITE-ProRule" id="PRU00089"/>
    </source>
</evidence>
<dbReference type="InterPro" id="IPR000253">
    <property type="entry name" value="FHA_dom"/>
</dbReference>
<keyword evidence="3 6" id="KW-0238">DNA-binding</keyword>
<evidence type="ECO:0000313" key="10">
    <source>
        <dbReference type="EMBL" id="OCB84484.1"/>
    </source>
</evidence>
<dbReference type="OrthoDB" id="5954824at2759"/>
<feature type="compositionally biased region" description="Low complexity" evidence="7">
    <location>
        <begin position="433"/>
        <end position="452"/>
    </location>
</feature>
<dbReference type="PROSITE" id="PS50039">
    <property type="entry name" value="FORK_HEAD_3"/>
    <property type="match status" value="1"/>
</dbReference>
<evidence type="ECO:0000256" key="3">
    <source>
        <dbReference type="ARBA" id="ARBA00023125"/>
    </source>
</evidence>
<dbReference type="InterPro" id="IPR008984">
    <property type="entry name" value="SMAD_FHA_dom_sf"/>
</dbReference>
<feature type="domain" description="FHA" evidence="8">
    <location>
        <begin position="56"/>
        <end position="115"/>
    </location>
</feature>
<feature type="region of interest" description="Disordered" evidence="7">
    <location>
        <begin position="349"/>
        <end position="376"/>
    </location>
</feature>
<proteinExistence type="predicted"/>
<dbReference type="PROSITE" id="PS50006">
    <property type="entry name" value="FHA_DOMAIN"/>
    <property type="match status" value="1"/>
</dbReference>
<feature type="DNA-binding region" description="Fork-head" evidence="6">
    <location>
        <begin position="237"/>
        <end position="338"/>
    </location>
</feature>
<feature type="compositionally biased region" description="Pro residues" evidence="7">
    <location>
        <begin position="144"/>
        <end position="157"/>
    </location>
</feature>
<comment type="caution">
    <text evidence="10">The sequence shown here is derived from an EMBL/GenBank/DDBJ whole genome shotgun (WGS) entry which is preliminary data.</text>
</comment>
<reference evidence="10" key="1">
    <citation type="submission" date="2016-06" db="EMBL/GenBank/DDBJ databases">
        <title>Draft Genome sequence of the fungus Inonotus baumii.</title>
        <authorList>
            <person name="Zhu H."/>
            <person name="Lin W."/>
        </authorList>
    </citation>
    <scope>NUCLEOTIDE SEQUENCE</scope>
    <source>
        <strain evidence="10">821</strain>
    </source>
</reference>
<feature type="compositionally biased region" description="Pro residues" evidence="7">
    <location>
        <begin position="226"/>
        <end position="237"/>
    </location>
</feature>
<feature type="region of interest" description="Disordered" evidence="7">
    <location>
        <begin position="142"/>
        <end position="237"/>
    </location>
</feature>
<dbReference type="InterPro" id="IPR036388">
    <property type="entry name" value="WH-like_DNA-bd_sf"/>
</dbReference>
<comment type="subcellular location">
    <subcellularLocation>
        <location evidence="1 6">Nucleus</location>
    </subcellularLocation>
</comment>
<keyword evidence="2" id="KW-0805">Transcription regulation</keyword>
<dbReference type="Gene3D" id="1.10.10.10">
    <property type="entry name" value="Winged helix-like DNA-binding domain superfamily/Winged helix DNA-binding domain"/>
    <property type="match status" value="1"/>
</dbReference>
<dbReference type="GO" id="GO:0000981">
    <property type="term" value="F:DNA-binding transcription factor activity, RNA polymerase II-specific"/>
    <property type="evidence" value="ECO:0007669"/>
    <property type="project" value="TreeGrafter"/>
</dbReference>
<dbReference type="SMART" id="SM00240">
    <property type="entry name" value="FHA"/>
    <property type="match status" value="1"/>
</dbReference>
<dbReference type="Proteomes" id="UP000757232">
    <property type="component" value="Unassembled WGS sequence"/>
</dbReference>
<dbReference type="PRINTS" id="PR00053">
    <property type="entry name" value="FORKHEAD"/>
</dbReference>
<feature type="compositionally biased region" description="Basic and acidic residues" evidence="7">
    <location>
        <begin position="197"/>
        <end position="209"/>
    </location>
</feature>
<dbReference type="AlphaFoldDB" id="A0A9Q5N8G7"/>
<dbReference type="SUPFAM" id="SSF46785">
    <property type="entry name" value="Winged helix' DNA-binding domain"/>
    <property type="match status" value="1"/>
</dbReference>
<dbReference type="SMART" id="SM00339">
    <property type="entry name" value="FH"/>
    <property type="match status" value="1"/>
</dbReference>
<evidence type="ECO:0000256" key="7">
    <source>
        <dbReference type="SAM" id="MobiDB-lite"/>
    </source>
</evidence>
<evidence type="ECO:0000256" key="5">
    <source>
        <dbReference type="ARBA" id="ARBA00023242"/>
    </source>
</evidence>
<dbReference type="Pfam" id="PF00498">
    <property type="entry name" value="FHA"/>
    <property type="match status" value="1"/>
</dbReference>
<dbReference type="PANTHER" id="PTHR45881">
    <property type="entry name" value="CHECKPOINT SUPPRESSOR 1-LIKE, ISOFORM A-RELATED"/>
    <property type="match status" value="1"/>
</dbReference>
<dbReference type="CDD" id="cd00059">
    <property type="entry name" value="FH_FOX"/>
    <property type="match status" value="1"/>
</dbReference>
<evidence type="ECO:0000256" key="2">
    <source>
        <dbReference type="ARBA" id="ARBA00023015"/>
    </source>
</evidence>
<evidence type="ECO:0000256" key="4">
    <source>
        <dbReference type="ARBA" id="ARBA00023163"/>
    </source>
</evidence>
<feature type="domain" description="Fork-head" evidence="9">
    <location>
        <begin position="237"/>
        <end position="338"/>
    </location>
</feature>
<dbReference type="EMBL" id="LNZH02000215">
    <property type="protein sequence ID" value="OCB84484.1"/>
    <property type="molecule type" value="Genomic_DNA"/>
</dbReference>
<feature type="compositionally biased region" description="Basic and acidic residues" evidence="7">
    <location>
        <begin position="646"/>
        <end position="659"/>
    </location>
</feature>
<keyword evidence="5 6" id="KW-0539">Nucleus</keyword>
<evidence type="ECO:0000259" key="8">
    <source>
        <dbReference type="PROSITE" id="PS50006"/>
    </source>
</evidence>
<keyword evidence="4" id="KW-0804">Transcription</keyword>
<evidence type="ECO:0000256" key="1">
    <source>
        <dbReference type="ARBA" id="ARBA00004123"/>
    </source>
</evidence>
<feature type="compositionally biased region" description="Acidic residues" evidence="7">
    <location>
        <begin position="629"/>
        <end position="645"/>
    </location>
</feature>
<organism evidence="10 11">
    <name type="scientific">Sanghuangporus baumii</name>
    <name type="common">Phellinus baumii</name>
    <dbReference type="NCBI Taxonomy" id="108892"/>
    <lineage>
        <taxon>Eukaryota</taxon>
        <taxon>Fungi</taxon>
        <taxon>Dikarya</taxon>
        <taxon>Basidiomycota</taxon>
        <taxon>Agaricomycotina</taxon>
        <taxon>Agaricomycetes</taxon>
        <taxon>Hymenochaetales</taxon>
        <taxon>Hymenochaetaceae</taxon>
        <taxon>Sanghuangporus</taxon>
    </lineage>
</organism>
<evidence type="ECO:0000313" key="11">
    <source>
        <dbReference type="Proteomes" id="UP000757232"/>
    </source>
</evidence>
<name>A0A9Q5N8G7_SANBA</name>